<sequence>MTAASRGRCWGLRLPRPKTFLGIISLQTGTELVAIALLINKATGFYGFLTLLTGFAASALQVTWYTLSVVIIGLLAYLIPHVRKQSPFQNLALAWLYVIDTVAHFAYVSAFATIWYLETVQNAKTSTVEEAVSRRQDGNETGDAMEAVPVVKGNPDAAASMVLVVAFTLLRVYFGLVIMSYARAVLQRYSNEERGTTADEIIANGSSANPFAVGSPLGEGLKGKMGRLMVAVGQGYWLGYREEDEEWARDIGSKFRRSRTRGPD</sequence>
<feature type="transmembrane region" description="Helical" evidence="1">
    <location>
        <begin position="91"/>
        <end position="117"/>
    </location>
</feature>
<dbReference type="InterPro" id="IPR013862">
    <property type="entry name" value="Kei1"/>
</dbReference>
<dbReference type="PANTHER" id="PTHR28077">
    <property type="entry name" value="INOSITOL PHOSPHORYLCERAMIDE SYNTHASE REGULATORY SUBUNIT KEI1"/>
    <property type="match status" value="1"/>
</dbReference>
<dbReference type="AlphaFoldDB" id="A0AAV9GPW0"/>
<accession>A0AAV9GPW0</accession>
<keyword evidence="3" id="KW-1185">Reference proteome</keyword>
<comment type="caution">
    <text evidence="2">The sequence shown here is derived from an EMBL/GenBank/DDBJ whole genome shotgun (WGS) entry which is preliminary data.</text>
</comment>
<dbReference type="GO" id="GO:0070917">
    <property type="term" value="F:inositol phosphoceramide synthase regulator activity"/>
    <property type="evidence" value="ECO:0007669"/>
    <property type="project" value="InterPro"/>
</dbReference>
<evidence type="ECO:0000256" key="1">
    <source>
        <dbReference type="SAM" id="Phobius"/>
    </source>
</evidence>
<feature type="transmembrane region" description="Helical" evidence="1">
    <location>
        <begin position="59"/>
        <end position="79"/>
    </location>
</feature>
<dbReference type="EMBL" id="MU865934">
    <property type="protein sequence ID" value="KAK4449994.1"/>
    <property type="molecule type" value="Genomic_DNA"/>
</dbReference>
<reference evidence="2" key="2">
    <citation type="submission" date="2023-05" db="EMBL/GenBank/DDBJ databases">
        <authorList>
            <consortium name="Lawrence Berkeley National Laboratory"/>
            <person name="Steindorff A."/>
            <person name="Hensen N."/>
            <person name="Bonometti L."/>
            <person name="Westerberg I."/>
            <person name="Brannstrom I.O."/>
            <person name="Guillou S."/>
            <person name="Cros-Aarteil S."/>
            <person name="Calhoun S."/>
            <person name="Haridas S."/>
            <person name="Kuo A."/>
            <person name="Mondo S."/>
            <person name="Pangilinan J."/>
            <person name="Riley R."/>
            <person name="Labutti K."/>
            <person name="Andreopoulos B."/>
            <person name="Lipzen A."/>
            <person name="Chen C."/>
            <person name="Yanf M."/>
            <person name="Daum C."/>
            <person name="Ng V."/>
            <person name="Clum A."/>
            <person name="Ohm R."/>
            <person name="Martin F."/>
            <person name="Silar P."/>
            <person name="Natvig D."/>
            <person name="Lalanne C."/>
            <person name="Gautier V."/>
            <person name="Ament-Velasquez S.L."/>
            <person name="Kruys A."/>
            <person name="Hutchinson M.I."/>
            <person name="Powell A.J."/>
            <person name="Barry K."/>
            <person name="Miller A.N."/>
            <person name="Grigoriev I.V."/>
            <person name="Debuchy R."/>
            <person name="Gladieux P."/>
            <person name="Thoren M.H."/>
            <person name="Johannesson H."/>
        </authorList>
    </citation>
    <scope>NUCLEOTIDE SEQUENCE</scope>
    <source>
        <strain evidence="2">PSN243</strain>
    </source>
</reference>
<reference evidence="2" key="1">
    <citation type="journal article" date="2023" name="Mol. Phylogenet. Evol.">
        <title>Genome-scale phylogeny and comparative genomics of the fungal order Sordariales.</title>
        <authorList>
            <person name="Hensen N."/>
            <person name="Bonometti L."/>
            <person name="Westerberg I."/>
            <person name="Brannstrom I.O."/>
            <person name="Guillou S."/>
            <person name="Cros-Aarteil S."/>
            <person name="Calhoun S."/>
            <person name="Haridas S."/>
            <person name="Kuo A."/>
            <person name="Mondo S."/>
            <person name="Pangilinan J."/>
            <person name="Riley R."/>
            <person name="LaButti K."/>
            <person name="Andreopoulos B."/>
            <person name="Lipzen A."/>
            <person name="Chen C."/>
            <person name="Yan M."/>
            <person name="Daum C."/>
            <person name="Ng V."/>
            <person name="Clum A."/>
            <person name="Steindorff A."/>
            <person name="Ohm R.A."/>
            <person name="Martin F."/>
            <person name="Silar P."/>
            <person name="Natvig D.O."/>
            <person name="Lalanne C."/>
            <person name="Gautier V."/>
            <person name="Ament-Velasquez S.L."/>
            <person name="Kruys A."/>
            <person name="Hutchinson M.I."/>
            <person name="Powell A.J."/>
            <person name="Barry K."/>
            <person name="Miller A.N."/>
            <person name="Grigoriev I.V."/>
            <person name="Debuchy R."/>
            <person name="Gladieux P."/>
            <person name="Hiltunen Thoren M."/>
            <person name="Johannesson H."/>
        </authorList>
    </citation>
    <scope>NUCLEOTIDE SEQUENCE</scope>
    <source>
        <strain evidence="2">PSN243</strain>
    </source>
</reference>
<feature type="transmembrane region" description="Helical" evidence="1">
    <location>
        <begin position="20"/>
        <end position="39"/>
    </location>
</feature>
<organism evidence="2 3">
    <name type="scientific">Podospora aff. communis PSN243</name>
    <dbReference type="NCBI Taxonomy" id="3040156"/>
    <lineage>
        <taxon>Eukaryota</taxon>
        <taxon>Fungi</taxon>
        <taxon>Dikarya</taxon>
        <taxon>Ascomycota</taxon>
        <taxon>Pezizomycotina</taxon>
        <taxon>Sordariomycetes</taxon>
        <taxon>Sordariomycetidae</taxon>
        <taxon>Sordariales</taxon>
        <taxon>Podosporaceae</taxon>
        <taxon>Podospora</taxon>
    </lineage>
</organism>
<protein>
    <submittedName>
        <fullName evidence="2">Inositolphosphorylceramide synthase subunit Kei1-domain-containing protein</fullName>
    </submittedName>
</protein>
<dbReference type="Pfam" id="PF08552">
    <property type="entry name" value="Kei1"/>
    <property type="match status" value="1"/>
</dbReference>
<gene>
    <name evidence="2" type="ORF">QBC34DRAFT_403472</name>
</gene>
<dbReference type="GO" id="GO:0070916">
    <property type="term" value="C:inositol phosphoceramide synthase complex"/>
    <property type="evidence" value="ECO:0007669"/>
    <property type="project" value="TreeGrafter"/>
</dbReference>
<keyword evidence="1" id="KW-1133">Transmembrane helix</keyword>
<keyword evidence="1" id="KW-0812">Transmembrane</keyword>
<dbReference type="GO" id="GO:0000139">
    <property type="term" value="C:Golgi membrane"/>
    <property type="evidence" value="ECO:0007669"/>
    <property type="project" value="TreeGrafter"/>
</dbReference>
<proteinExistence type="predicted"/>
<dbReference type="PANTHER" id="PTHR28077:SF1">
    <property type="entry name" value="INOSITOL PHOSPHORYLCERAMIDE SYNTHASE REGULATORY SUBUNIT KEI1"/>
    <property type="match status" value="1"/>
</dbReference>
<feature type="transmembrane region" description="Helical" evidence="1">
    <location>
        <begin position="158"/>
        <end position="182"/>
    </location>
</feature>
<dbReference type="GO" id="GO:0006673">
    <property type="term" value="P:inositol phosphoceramide metabolic process"/>
    <property type="evidence" value="ECO:0007669"/>
    <property type="project" value="InterPro"/>
</dbReference>
<keyword evidence="1" id="KW-0472">Membrane</keyword>
<evidence type="ECO:0000313" key="2">
    <source>
        <dbReference type="EMBL" id="KAK4449994.1"/>
    </source>
</evidence>
<dbReference type="Proteomes" id="UP001321760">
    <property type="component" value="Unassembled WGS sequence"/>
</dbReference>
<name>A0AAV9GPW0_9PEZI</name>
<evidence type="ECO:0000313" key="3">
    <source>
        <dbReference type="Proteomes" id="UP001321760"/>
    </source>
</evidence>